<dbReference type="PROSITE" id="PS51656">
    <property type="entry name" value="4FE4S"/>
    <property type="match status" value="1"/>
</dbReference>
<keyword evidence="1" id="KW-0004">4Fe-4S</keyword>
<dbReference type="InterPro" id="IPR024264">
    <property type="entry name" value="DUF3786"/>
</dbReference>
<dbReference type="STRING" id="1121400.SAMN02746065_10858"/>
<organism evidence="6 7">
    <name type="scientific">Desulfocicer vacuolatum DSM 3385</name>
    <dbReference type="NCBI Taxonomy" id="1121400"/>
    <lineage>
        <taxon>Bacteria</taxon>
        <taxon>Pseudomonadati</taxon>
        <taxon>Thermodesulfobacteriota</taxon>
        <taxon>Desulfobacteria</taxon>
        <taxon>Desulfobacterales</taxon>
        <taxon>Desulfobacteraceae</taxon>
        <taxon>Desulfocicer</taxon>
    </lineage>
</organism>
<dbReference type="Pfam" id="PF12654">
    <property type="entry name" value="DUF3786"/>
    <property type="match status" value="1"/>
</dbReference>
<dbReference type="Proteomes" id="UP000192418">
    <property type="component" value="Unassembled WGS sequence"/>
</dbReference>
<protein>
    <submittedName>
        <fullName evidence="6">Putative Fe-S cluster</fullName>
    </submittedName>
</protein>
<name>A0A1W2BG23_9BACT</name>
<gene>
    <name evidence="6" type="ORF">SAMN02746065_10858</name>
</gene>
<keyword evidence="2" id="KW-0479">Metal-binding</keyword>
<dbReference type="EMBL" id="FWXY01000008">
    <property type="protein sequence ID" value="SMC71702.1"/>
    <property type="molecule type" value="Genomic_DNA"/>
</dbReference>
<dbReference type="InterPro" id="IPR007202">
    <property type="entry name" value="4Fe-4S_dom"/>
</dbReference>
<keyword evidence="4" id="KW-0411">Iron-sulfur</keyword>
<dbReference type="GO" id="GO:0046872">
    <property type="term" value="F:metal ion binding"/>
    <property type="evidence" value="ECO:0007669"/>
    <property type="project" value="UniProtKB-KW"/>
</dbReference>
<keyword evidence="7" id="KW-1185">Reference proteome</keyword>
<evidence type="ECO:0000256" key="4">
    <source>
        <dbReference type="ARBA" id="ARBA00023014"/>
    </source>
</evidence>
<sequence length="267" mass="30318">MTKFNNTMDVFKLLEKTNCRKCNKPTCLAFAAAVFQGQRSLSECPFIGKDILKAYGNKNDKKKSGPDRDYAKVMARLKENIKQTDLKSRAKILGGKFSNNRLTIKILGKDFSVDIKGEISTDIHVNRWIAPPVLNYILSSKGLALTEKWVPFRELETSKDWAHFFEHQCVKRFKKIADSSSSFFENIIEIFNGKPVENHYEADIALIIKPLPLLPMLICYNNPEEEMESDLNLFFDSTADKNLPSANIYTLSTGLANMLEKLAITHA</sequence>
<dbReference type="Pfam" id="PF04060">
    <property type="entry name" value="FeS"/>
    <property type="match status" value="1"/>
</dbReference>
<evidence type="ECO:0000256" key="2">
    <source>
        <dbReference type="ARBA" id="ARBA00022723"/>
    </source>
</evidence>
<feature type="domain" description="4Fe-4S" evidence="5">
    <location>
        <begin position="1"/>
        <end position="61"/>
    </location>
</feature>
<dbReference type="RefSeq" id="WP_170923768.1">
    <property type="nucleotide sequence ID" value="NZ_FWXY01000008.1"/>
</dbReference>
<evidence type="ECO:0000313" key="7">
    <source>
        <dbReference type="Proteomes" id="UP000192418"/>
    </source>
</evidence>
<dbReference type="Gene3D" id="1.10.15.40">
    <property type="entry name" value="Electron transport complex subunit B, putative Fe-S cluster"/>
    <property type="match status" value="1"/>
</dbReference>
<evidence type="ECO:0000313" key="6">
    <source>
        <dbReference type="EMBL" id="SMC71702.1"/>
    </source>
</evidence>
<accession>A0A1W2BG23</accession>
<evidence type="ECO:0000256" key="3">
    <source>
        <dbReference type="ARBA" id="ARBA00023004"/>
    </source>
</evidence>
<dbReference type="AlphaFoldDB" id="A0A1W2BG23"/>
<proteinExistence type="predicted"/>
<evidence type="ECO:0000259" key="5">
    <source>
        <dbReference type="PROSITE" id="PS51656"/>
    </source>
</evidence>
<keyword evidence="3" id="KW-0408">Iron</keyword>
<reference evidence="6 7" key="1">
    <citation type="submission" date="2017-04" db="EMBL/GenBank/DDBJ databases">
        <authorList>
            <person name="Afonso C.L."/>
            <person name="Miller P.J."/>
            <person name="Scott M.A."/>
            <person name="Spackman E."/>
            <person name="Goraichik I."/>
            <person name="Dimitrov K.M."/>
            <person name="Suarez D.L."/>
            <person name="Swayne D.E."/>
        </authorList>
    </citation>
    <scope>NUCLEOTIDE SEQUENCE [LARGE SCALE GENOMIC DNA]</scope>
    <source>
        <strain evidence="6 7">DSM 3385</strain>
    </source>
</reference>
<evidence type="ECO:0000256" key="1">
    <source>
        <dbReference type="ARBA" id="ARBA00022485"/>
    </source>
</evidence>
<dbReference type="GO" id="GO:0051539">
    <property type="term" value="F:4 iron, 4 sulfur cluster binding"/>
    <property type="evidence" value="ECO:0007669"/>
    <property type="project" value="UniProtKB-KW"/>
</dbReference>